<dbReference type="Proteomes" id="UP001273166">
    <property type="component" value="Unassembled WGS sequence"/>
</dbReference>
<gene>
    <name evidence="2" type="ORF">B0T15DRAFT_503824</name>
</gene>
<accession>A0AAJ0GR23</accession>
<reference evidence="2" key="1">
    <citation type="journal article" date="2023" name="Mol. Phylogenet. Evol.">
        <title>Genome-scale phylogeny and comparative genomics of the fungal order Sordariales.</title>
        <authorList>
            <person name="Hensen N."/>
            <person name="Bonometti L."/>
            <person name="Westerberg I."/>
            <person name="Brannstrom I.O."/>
            <person name="Guillou S."/>
            <person name="Cros-Aarteil S."/>
            <person name="Calhoun S."/>
            <person name="Haridas S."/>
            <person name="Kuo A."/>
            <person name="Mondo S."/>
            <person name="Pangilinan J."/>
            <person name="Riley R."/>
            <person name="LaButti K."/>
            <person name="Andreopoulos B."/>
            <person name="Lipzen A."/>
            <person name="Chen C."/>
            <person name="Yan M."/>
            <person name="Daum C."/>
            <person name="Ng V."/>
            <person name="Clum A."/>
            <person name="Steindorff A."/>
            <person name="Ohm R.A."/>
            <person name="Martin F."/>
            <person name="Silar P."/>
            <person name="Natvig D.O."/>
            <person name="Lalanne C."/>
            <person name="Gautier V."/>
            <person name="Ament-Velasquez S.L."/>
            <person name="Kruys A."/>
            <person name="Hutchinson M.I."/>
            <person name="Powell A.J."/>
            <person name="Barry K."/>
            <person name="Miller A.N."/>
            <person name="Grigoriev I.V."/>
            <person name="Debuchy R."/>
            <person name="Gladieux P."/>
            <person name="Hiltunen Thoren M."/>
            <person name="Johannesson H."/>
        </authorList>
    </citation>
    <scope>NUCLEOTIDE SEQUENCE</scope>
    <source>
        <strain evidence="2">CBS 333.67</strain>
    </source>
</reference>
<dbReference type="InterPro" id="IPR025040">
    <property type="entry name" value="DUF3984"/>
</dbReference>
<feature type="compositionally biased region" description="Acidic residues" evidence="1">
    <location>
        <begin position="320"/>
        <end position="342"/>
    </location>
</feature>
<dbReference type="EMBL" id="JAUDZG010000005">
    <property type="protein sequence ID" value="KAK3304583.1"/>
    <property type="molecule type" value="Genomic_DNA"/>
</dbReference>
<evidence type="ECO:0000256" key="1">
    <source>
        <dbReference type="SAM" id="MobiDB-lite"/>
    </source>
</evidence>
<dbReference type="Pfam" id="PF13136">
    <property type="entry name" value="DUF3984"/>
    <property type="match status" value="1"/>
</dbReference>
<feature type="region of interest" description="Disordered" evidence="1">
    <location>
        <begin position="317"/>
        <end position="346"/>
    </location>
</feature>
<evidence type="ECO:0000313" key="3">
    <source>
        <dbReference type="Proteomes" id="UP001273166"/>
    </source>
</evidence>
<comment type="caution">
    <text evidence="2">The sequence shown here is derived from an EMBL/GenBank/DDBJ whole genome shotgun (WGS) entry which is preliminary data.</text>
</comment>
<dbReference type="AlphaFoldDB" id="A0AAJ0GR23"/>
<name>A0AAJ0GR23_9PEZI</name>
<protein>
    <submittedName>
        <fullName evidence="2">Uncharacterized protein</fullName>
    </submittedName>
</protein>
<organism evidence="2 3">
    <name type="scientific">Chaetomium strumarium</name>
    <dbReference type="NCBI Taxonomy" id="1170767"/>
    <lineage>
        <taxon>Eukaryota</taxon>
        <taxon>Fungi</taxon>
        <taxon>Dikarya</taxon>
        <taxon>Ascomycota</taxon>
        <taxon>Pezizomycotina</taxon>
        <taxon>Sordariomycetes</taxon>
        <taxon>Sordariomycetidae</taxon>
        <taxon>Sordariales</taxon>
        <taxon>Chaetomiaceae</taxon>
        <taxon>Chaetomium</taxon>
    </lineage>
</organism>
<reference evidence="2" key="2">
    <citation type="submission" date="2023-06" db="EMBL/GenBank/DDBJ databases">
        <authorList>
            <consortium name="Lawrence Berkeley National Laboratory"/>
            <person name="Mondo S.J."/>
            <person name="Hensen N."/>
            <person name="Bonometti L."/>
            <person name="Westerberg I."/>
            <person name="Brannstrom I.O."/>
            <person name="Guillou S."/>
            <person name="Cros-Aarteil S."/>
            <person name="Calhoun S."/>
            <person name="Haridas S."/>
            <person name="Kuo A."/>
            <person name="Pangilinan J."/>
            <person name="Riley R."/>
            <person name="Labutti K."/>
            <person name="Andreopoulos B."/>
            <person name="Lipzen A."/>
            <person name="Chen C."/>
            <person name="Yanf M."/>
            <person name="Daum C."/>
            <person name="Ng V."/>
            <person name="Clum A."/>
            <person name="Steindorff A."/>
            <person name="Ohm R."/>
            <person name="Martin F."/>
            <person name="Silar P."/>
            <person name="Natvig D."/>
            <person name="Lalanne C."/>
            <person name="Gautier V."/>
            <person name="Ament-Velasquez S.L."/>
            <person name="Kruys A."/>
            <person name="Hutchinson M.I."/>
            <person name="Powell A.J."/>
            <person name="Barry K."/>
            <person name="Miller A.N."/>
            <person name="Grigoriev I.V."/>
            <person name="Debuchy R."/>
            <person name="Gladieux P."/>
            <person name="Thoren M.H."/>
            <person name="Johannesson H."/>
        </authorList>
    </citation>
    <scope>NUCLEOTIDE SEQUENCE</scope>
    <source>
        <strain evidence="2">CBS 333.67</strain>
    </source>
</reference>
<feature type="region of interest" description="Disordered" evidence="1">
    <location>
        <begin position="34"/>
        <end position="121"/>
    </location>
</feature>
<dbReference type="RefSeq" id="XP_062720363.1">
    <property type="nucleotide sequence ID" value="XM_062867480.1"/>
</dbReference>
<feature type="region of interest" description="Disordered" evidence="1">
    <location>
        <begin position="230"/>
        <end position="257"/>
    </location>
</feature>
<feature type="compositionally biased region" description="Polar residues" evidence="1">
    <location>
        <begin position="42"/>
        <end position="55"/>
    </location>
</feature>
<evidence type="ECO:0000313" key="2">
    <source>
        <dbReference type="EMBL" id="KAK3304583.1"/>
    </source>
</evidence>
<feature type="compositionally biased region" description="Basic residues" evidence="1">
    <location>
        <begin position="101"/>
        <end position="111"/>
    </location>
</feature>
<keyword evidence="3" id="KW-1185">Reference proteome</keyword>
<proteinExistence type="predicted"/>
<sequence length="392" mass="43553">MDESFRRHSQGRRVFLAEHLSLAPLTSRLPIMDYDYEPTSAPPHTTYTQGRSAPTTPRLLSHSLELPPTPRSQRGGSVPTSNGGAAALSKSKSTNHLTGNKGRRHRARRRNNNHDEEPNDPDWIHRLGTVISAEAREARGQSWLLTRASSTSLGSNHNPLLSPVGYLYGQDETDHYTVSRERALAASRHASRRGSAQYFSPLHSQLASRRGSYTPSYLSLPVTPADRRGVASNGNGEDYFGNGATAANGDGQEQGEDITRPDFVNLDETLEAAAVPVAVPVEEDTSADDEAYIRRLVKRQKGGVWTHFAKMFGFSASSVSEDDDDDEDEEEEWEWEEEEEEERERWRTANLKRLQAATIMAMGDTRVPPPPEDKGGWRDAAWLMSVASKVLF</sequence>
<feature type="compositionally biased region" description="Polar residues" evidence="1">
    <location>
        <begin position="71"/>
        <end position="83"/>
    </location>
</feature>
<dbReference type="GeneID" id="87886309"/>